<protein>
    <submittedName>
        <fullName evidence="1">Uncharacterized protein</fullName>
    </submittedName>
</protein>
<organism evidence="1 2">
    <name type="scientific">Teratosphaeria destructans</name>
    <dbReference type="NCBI Taxonomy" id="418781"/>
    <lineage>
        <taxon>Eukaryota</taxon>
        <taxon>Fungi</taxon>
        <taxon>Dikarya</taxon>
        <taxon>Ascomycota</taxon>
        <taxon>Pezizomycotina</taxon>
        <taxon>Dothideomycetes</taxon>
        <taxon>Dothideomycetidae</taxon>
        <taxon>Mycosphaerellales</taxon>
        <taxon>Teratosphaeriaceae</taxon>
        <taxon>Teratosphaeria</taxon>
    </lineage>
</organism>
<dbReference type="EMBL" id="RIBY02001778">
    <property type="protein sequence ID" value="KAH9828207.1"/>
    <property type="molecule type" value="Genomic_DNA"/>
</dbReference>
<dbReference type="Proteomes" id="UP001138500">
    <property type="component" value="Unassembled WGS sequence"/>
</dbReference>
<comment type="caution">
    <text evidence="1">The sequence shown here is derived from an EMBL/GenBank/DDBJ whole genome shotgun (WGS) entry which is preliminary data.</text>
</comment>
<evidence type="ECO:0000313" key="1">
    <source>
        <dbReference type="EMBL" id="KAH9828207.1"/>
    </source>
</evidence>
<gene>
    <name evidence="1" type="ORF">Tdes44962_MAKER02571</name>
</gene>
<keyword evidence="2" id="KW-1185">Reference proteome</keyword>
<reference evidence="1 2" key="1">
    <citation type="journal article" date="2018" name="IMA Fungus">
        <title>IMA Genome-F 10: Nine draft genome sequences of Claviceps purpurea s.lat., including C. arundinis, C. humidiphila, and C. cf. spartinae, pseudomolecules for the pitch canker pathogen Fusarium circinatum, draft genome of Davidsoniella eucalypti, Grosmannia galeiformis, Quambalaria eucalypti, and Teratosphaeria destructans.</title>
        <authorList>
            <person name="Wingfield B.D."/>
            <person name="Liu M."/>
            <person name="Nguyen H.D."/>
            <person name="Lane F.A."/>
            <person name="Morgan S.W."/>
            <person name="De Vos L."/>
            <person name="Wilken P.M."/>
            <person name="Duong T.A."/>
            <person name="Aylward J."/>
            <person name="Coetzee M.P."/>
            <person name="Dadej K."/>
            <person name="De Beer Z.W."/>
            <person name="Findlay W."/>
            <person name="Havenga M."/>
            <person name="Kolarik M."/>
            <person name="Menzies J.G."/>
            <person name="Naidoo K."/>
            <person name="Pochopski O."/>
            <person name="Shoukouhi P."/>
            <person name="Santana Q.C."/>
            <person name="Seifert K.A."/>
            <person name="Soal N."/>
            <person name="Steenkamp E.T."/>
            <person name="Tatham C.T."/>
            <person name="van der Nest M.A."/>
            <person name="Wingfield M.J."/>
        </authorList>
    </citation>
    <scope>NUCLEOTIDE SEQUENCE [LARGE SCALE GENOMIC DNA]</scope>
    <source>
        <strain evidence="1">CMW44962</strain>
    </source>
</reference>
<name>A0A9W7STG9_9PEZI</name>
<sequence length="59" mass="6801">MTNTGKLDHRKLRASVQDLSPAEREACYLDTTRFRANDRASLPIVPDPQDYMTKFFLKA</sequence>
<proteinExistence type="predicted"/>
<reference evidence="1 2" key="2">
    <citation type="journal article" date="2021" name="Curr. Genet.">
        <title>Genetic response to nitrogen starvation in the aggressive Eucalyptus foliar pathogen Teratosphaeria destructans.</title>
        <authorList>
            <person name="Havenga M."/>
            <person name="Wingfield B.D."/>
            <person name="Wingfield M.J."/>
            <person name="Dreyer L.L."/>
            <person name="Roets F."/>
            <person name="Aylward J."/>
        </authorList>
    </citation>
    <scope>NUCLEOTIDE SEQUENCE [LARGE SCALE GENOMIC DNA]</scope>
    <source>
        <strain evidence="1">CMW44962</strain>
    </source>
</reference>
<evidence type="ECO:0000313" key="2">
    <source>
        <dbReference type="Proteomes" id="UP001138500"/>
    </source>
</evidence>
<dbReference type="AlphaFoldDB" id="A0A9W7STG9"/>
<accession>A0A9W7STG9</accession>